<feature type="region of interest" description="Disordered" evidence="1">
    <location>
        <begin position="1"/>
        <end position="36"/>
    </location>
</feature>
<proteinExistence type="predicted"/>
<evidence type="ECO:0000313" key="2">
    <source>
        <dbReference type="EMBL" id="AAQ93551.1"/>
    </source>
</evidence>
<name>Q6TMS2_STRCL</name>
<protein>
    <submittedName>
        <fullName evidence="2">Uncharacterized protein</fullName>
    </submittedName>
</protein>
<reference evidence="2" key="1">
    <citation type="submission" date="2003-09" db="EMBL/GenBank/DDBJ databases">
        <title>Characterization of pSCL2, a giant linear plasmid in Streptomyces clavuligerus.</title>
        <authorList>
            <person name="Wu W."/>
            <person name="Roy K.L."/>
        </authorList>
    </citation>
    <scope>NUCLEOTIDE SEQUENCE</scope>
    <source>
        <plasmid evidence="2">pSCL2</plasmid>
    </source>
</reference>
<keyword evidence="2" id="KW-0614">Plasmid</keyword>
<dbReference type="AlphaFoldDB" id="Q6TMS2"/>
<gene>
    <name evidence="2" type="ORF">pSCL2.5.424.11</name>
</gene>
<accession>Q6TMS2</accession>
<geneLocation type="plasmid" evidence="2">
    <name>pSCL2</name>
</geneLocation>
<dbReference type="EMBL" id="AY392415">
    <property type="protein sequence ID" value="AAQ93551.1"/>
    <property type="molecule type" value="Genomic_DNA"/>
</dbReference>
<evidence type="ECO:0000256" key="1">
    <source>
        <dbReference type="SAM" id="MobiDB-lite"/>
    </source>
</evidence>
<feature type="compositionally biased region" description="Acidic residues" evidence="1">
    <location>
        <begin position="9"/>
        <end position="23"/>
    </location>
</feature>
<accession>B5GQZ8</accession>
<sequence>MIAGQYLDDGVDSEADGSEDGDQDPGRDQSEYGSPALVATVRGRRAGRHDNGLAGAVLIRTILLRVRLSPDRDW</sequence>
<organism evidence="2">
    <name type="scientific">Streptomyces clavuligerus</name>
    <dbReference type="NCBI Taxonomy" id="1901"/>
    <lineage>
        <taxon>Bacteria</taxon>
        <taxon>Bacillati</taxon>
        <taxon>Actinomycetota</taxon>
        <taxon>Actinomycetes</taxon>
        <taxon>Kitasatosporales</taxon>
        <taxon>Streptomycetaceae</taxon>
        <taxon>Streptomyces</taxon>
    </lineage>
</organism>